<reference evidence="1" key="1">
    <citation type="submission" date="2023-07" db="EMBL/GenBank/DDBJ databases">
        <title>Sorghum-associated microbial communities from plants grown in Nebraska, USA.</title>
        <authorList>
            <person name="Schachtman D."/>
        </authorList>
    </citation>
    <scope>NUCLEOTIDE SEQUENCE</scope>
    <source>
        <strain evidence="1">DS3315</strain>
    </source>
</reference>
<dbReference type="Proteomes" id="UP001224845">
    <property type="component" value="Unassembled WGS sequence"/>
</dbReference>
<organism evidence="1 2">
    <name type="scientific">Variovorax paradoxus</name>
    <dbReference type="NCBI Taxonomy" id="34073"/>
    <lineage>
        <taxon>Bacteria</taxon>
        <taxon>Pseudomonadati</taxon>
        <taxon>Pseudomonadota</taxon>
        <taxon>Betaproteobacteria</taxon>
        <taxon>Burkholderiales</taxon>
        <taxon>Comamonadaceae</taxon>
        <taxon>Variovorax</taxon>
    </lineage>
</organism>
<dbReference type="AlphaFoldDB" id="A0AAW8EKM2"/>
<dbReference type="EMBL" id="JAUSRV010000013">
    <property type="protein sequence ID" value="MDP9973505.1"/>
    <property type="molecule type" value="Genomic_DNA"/>
</dbReference>
<evidence type="ECO:0000313" key="2">
    <source>
        <dbReference type="Proteomes" id="UP001224845"/>
    </source>
</evidence>
<dbReference type="RefSeq" id="WP_307595817.1">
    <property type="nucleotide sequence ID" value="NZ_JAUSRV010000013.1"/>
</dbReference>
<evidence type="ECO:0000313" key="1">
    <source>
        <dbReference type="EMBL" id="MDP9973505.1"/>
    </source>
</evidence>
<proteinExistence type="predicted"/>
<gene>
    <name evidence="1" type="ORF">J2W39_004764</name>
</gene>
<protein>
    <recommendedName>
        <fullName evidence="3">Prevent-host-death protein</fullName>
    </recommendedName>
</protein>
<sequence>MKSCTLPAVRVEPELRAELEAVLGEEETISTFVADAVRRAVDFRRVQTDFHARGEAAWQDYLRTGVSHPVDEVFDRVQARIDARRRELQALARD</sequence>
<dbReference type="NCBIfam" id="NF041551">
    <property type="entry name" value="YlcI_YnfO_N"/>
    <property type="match status" value="1"/>
</dbReference>
<comment type="caution">
    <text evidence="1">The sequence shown here is derived from an EMBL/GenBank/DDBJ whole genome shotgun (WGS) entry which is preliminary data.</text>
</comment>
<accession>A0AAW8EKM2</accession>
<name>A0AAW8EKM2_VARPD</name>
<evidence type="ECO:0008006" key="3">
    <source>
        <dbReference type="Google" id="ProtNLM"/>
    </source>
</evidence>